<organism evidence="5 6">
    <name type="scientific">Crotalus adamanteus</name>
    <name type="common">Eastern diamondback rattlesnake</name>
    <dbReference type="NCBI Taxonomy" id="8729"/>
    <lineage>
        <taxon>Eukaryota</taxon>
        <taxon>Metazoa</taxon>
        <taxon>Chordata</taxon>
        <taxon>Craniata</taxon>
        <taxon>Vertebrata</taxon>
        <taxon>Euteleostomi</taxon>
        <taxon>Lepidosauria</taxon>
        <taxon>Squamata</taxon>
        <taxon>Bifurcata</taxon>
        <taxon>Unidentata</taxon>
        <taxon>Episquamata</taxon>
        <taxon>Toxicofera</taxon>
        <taxon>Serpentes</taxon>
        <taxon>Colubroidea</taxon>
        <taxon>Viperidae</taxon>
        <taxon>Crotalinae</taxon>
        <taxon>Crotalus</taxon>
    </lineage>
</organism>
<feature type="signal peptide" evidence="4">
    <location>
        <begin position="1"/>
        <end position="19"/>
    </location>
</feature>
<protein>
    <submittedName>
        <fullName evidence="5">Phospholipase A2 inhibitor subunit gamma B-like</fullName>
    </submittedName>
</protein>
<dbReference type="GO" id="GO:0005576">
    <property type="term" value="C:extracellular region"/>
    <property type="evidence" value="ECO:0007669"/>
    <property type="project" value="UniProtKB-SubCell"/>
</dbReference>
<dbReference type="EMBL" id="JAOTOJ010000011">
    <property type="protein sequence ID" value="KAK9394486.1"/>
    <property type="molecule type" value="Genomic_DNA"/>
</dbReference>
<name>A0AAW1AXJ7_CROAD</name>
<proteinExistence type="predicted"/>
<keyword evidence="3" id="KW-1015">Disulfide bond</keyword>
<reference evidence="5 6" key="1">
    <citation type="journal article" date="2024" name="Proc. Natl. Acad. Sci. U.S.A.">
        <title>The genetic regulatory architecture and epigenomic basis for age-related changes in rattlesnake venom.</title>
        <authorList>
            <person name="Hogan M.P."/>
            <person name="Holding M.L."/>
            <person name="Nystrom G.S."/>
            <person name="Colston T.J."/>
            <person name="Bartlett D.A."/>
            <person name="Mason A.J."/>
            <person name="Ellsworth S.A."/>
            <person name="Rautsaw R.M."/>
            <person name="Lawrence K.C."/>
            <person name="Strickland J.L."/>
            <person name="He B."/>
            <person name="Fraser P."/>
            <person name="Margres M.J."/>
            <person name="Gilbert D.M."/>
            <person name="Gibbs H.L."/>
            <person name="Parkinson C.L."/>
            <person name="Rokyta D.R."/>
        </authorList>
    </citation>
    <scope>NUCLEOTIDE SEQUENCE [LARGE SCALE GENOMIC DNA]</scope>
    <source>
        <strain evidence="5">DRR0105</strain>
    </source>
</reference>
<sequence length="128" mass="13881">MQLLLGLCFFSVLLTTGSSVQCSHCISVYVPCSGAKEECPAGADVCMNFSLQHKENKQIHANFETCAPKKYCKKVEDLIGKPSPEIMAAIPGFPGDVTIKEVICSKASPSFALFFPAFLGLLLMKLLF</sequence>
<keyword evidence="6" id="KW-1185">Reference proteome</keyword>
<keyword evidence="5" id="KW-0593">Phospholipase A2 inhibitor</keyword>
<keyword evidence="4" id="KW-0732">Signal</keyword>
<evidence type="ECO:0000256" key="1">
    <source>
        <dbReference type="ARBA" id="ARBA00004613"/>
    </source>
</evidence>
<comment type="caution">
    <text evidence="5">The sequence shown here is derived from an EMBL/GenBank/DDBJ whole genome shotgun (WGS) entry which is preliminary data.</text>
</comment>
<evidence type="ECO:0000256" key="4">
    <source>
        <dbReference type="SAM" id="SignalP"/>
    </source>
</evidence>
<evidence type="ECO:0000313" key="6">
    <source>
        <dbReference type="Proteomes" id="UP001474421"/>
    </source>
</evidence>
<dbReference type="InterPro" id="IPR045860">
    <property type="entry name" value="Snake_toxin-like_sf"/>
</dbReference>
<dbReference type="AlphaFoldDB" id="A0AAW1AXJ7"/>
<evidence type="ECO:0000256" key="3">
    <source>
        <dbReference type="ARBA" id="ARBA00023157"/>
    </source>
</evidence>
<dbReference type="Proteomes" id="UP001474421">
    <property type="component" value="Unassembled WGS sequence"/>
</dbReference>
<evidence type="ECO:0000256" key="2">
    <source>
        <dbReference type="ARBA" id="ARBA00022525"/>
    </source>
</evidence>
<gene>
    <name evidence="5" type="ORF">NXF25_015014</name>
</gene>
<evidence type="ECO:0000313" key="5">
    <source>
        <dbReference type="EMBL" id="KAK9394486.1"/>
    </source>
</evidence>
<dbReference type="SUPFAM" id="SSF57302">
    <property type="entry name" value="Snake toxin-like"/>
    <property type="match status" value="1"/>
</dbReference>
<accession>A0AAW1AXJ7</accession>
<feature type="chain" id="PRO_5043710322" evidence="4">
    <location>
        <begin position="20"/>
        <end position="128"/>
    </location>
</feature>
<comment type="subcellular location">
    <subcellularLocation>
        <location evidence="1">Secreted</location>
    </subcellularLocation>
</comment>
<dbReference type="GO" id="GO:0019834">
    <property type="term" value="F:phospholipase A2 inhibitor activity"/>
    <property type="evidence" value="ECO:0007669"/>
    <property type="project" value="UniProtKB-KW"/>
</dbReference>
<keyword evidence="2" id="KW-0964">Secreted</keyword>